<sequence>MRSISKPSNFPFALVKLHGAKDDSVAKRMLSCEYAGEANEIATDVRRKTV</sequence>
<proteinExistence type="predicted"/>
<accession>A0ABP7KJS2</accession>
<dbReference type="EMBL" id="BAABDG010000002">
    <property type="protein sequence ID" value="GAA3879513.1"/>
    <property type="molecule type" value="Genomic_DNA"/>
</dbReference>
<organism evidence="1 2">
    <name type="scientific">Gibbsiella dentisursi</name>
    <dbReference type="NCBI Taxonomy" id="796890"/>
    <lineage>
        <taxon>Bacteria</taxon>
        <taxon>Pseudomonadati</taxon>
        <taxon>Pseudomonadota</taxon>
        <taxon>Gammaproteobacteria</taxon>
        <taxon>Enterobacterales</taxon>
        <taxon>Yersiniaceae</taxon>
        <taxon>Gibbsiella</taxon>
    </lineage>
</organism>
<reference evidence="2" key="1">
    <citation type="journal article" date="2019" name="Int. J. Syst. Evol. Microbiol.">
        <title>The Global Catalogue of Microorganisms (GCM) 10K type strain sequencing project: providing services to taxonomists for standard genome sequencing and annotation.</title>
        <authorList>
            <consortium name="The Broad Institute Genomics Platform"/>
            <consortium name="The Broad Institute Genome Sequencing Center for Infectious Disease"/>
            <person name="Wu L."/>
            <person name="Ma J."/>
        </authorList>
    </citation>
    <scope>NUCLEOTIDE SEQUENCE [LARGE SCALE GENOMIC DNA]</scope>
    <source>
        <strain evidence="2">JCM 17201</strain>
    </source>
</reference>
<dbReference type="Proteomes" id="UP001499994">
    <property type="component" value="Unassembled WGS sequence"/>
</dbReference>
<evidence type="ECO:0000313" key="1">
    <source>
        <dbReference type="EMBL" id="GAA3879513.1"/>
    </source>
</evidence>
<keyword evidence="2" id="KW-1185">Reference proteome</keyword>
<protein>
    <submittedName>
        <fullName evidence="1">Uncharacterized protein</fullName>
    </submittedName>
</protein>
<name>A0ABP7KJS2_9GAMM</name>
<evidence type="ECO:0000313" key="2">
    <source>
        <dbReference type="Proteomes" id="UP001499994"/>
    </source>
</evidence>
<gene>
    <name evidence="1" type="ORF">GCM10022405_01290</name>
</gene>
<comment type="caution">
    <text evidence="1">The sequence shown here is derived from an EMBL/GenBank/DDBJ whole genome shotgun (WGS) entry which is preliminary data.</text>
</comment>